<dbReference type="AlphaFoldDB" id="A0A511DGZ6"/>
<proteinExistence type="predicted"/>
<dbReference type="InterPro" id="IPR015018">
    <property type="entry name" value="DUF1905"/>
</dbReference>
<evidence type="ECO:0000313" key="1">
    <source>
        <dbReference type="EMBL" id="GEL24062.1"/>
    </source>
</evidence>
<dbReference type="EMBL" id="BJVJ01000028">
    <property type="protein sequence ID" value="GEL24062.1"/>
    <property type="molecule type" value="Genomic_DNA"/>
</dbReference>
<reference evidence="1 2" key="1">
    <citation type="submission" date="2019-07" db="EMBL/GenBank/DDBJ databases">
        <title>Whole genome shotgun sequence of Pseudonocardia sulfidoxydans NBRC 16205.</title>
        <authorList>
            <person name="Hosoyama A."/>
            <person name="Uohara A."/>
            <person name="Ohji S."/>
            <person name="Ichikawa N."/>
        </authorList>
    </citation>
    <scope>NUCLEOTIDE SEQUENCE [LARGE SCALE GENOMIC DNA]</scope>
    <source>
        <strain evidence="1 2">NBRC 16205</strain>
    </source>
</reference>
<accession>A0A511DGZ6</accession>
<evidence type="ECO:0008006" key="3">
    <source>
        <dbReference type="Google" id="ProtNLM"/>
    </source>
</evidence>
<gene>
    <name evidence="1" type="ORF">PSU4_30160</name>
</gene>
<comment type="caution">
    <text evidence="1">The sequence shown here is derived from an EMBL/GenBank/DDBJ whole genome shotgun (WGS) entry which is preliminary data.</text>
</comment>
<organism evidence="1 2">
    <name type="scientific">Pseudonocardia sulfidoxydans NBRC 16205</name>
    <dbReference type="NCBI Taxonomy" id="1223511"/>
    <lineage>
        <taxon>Bacteria</taxon>
        <taxon>Bacillati</taxon>
        <taxon>Actinomycetota</taxon>
        <taxon>Actinomycetes</taxon>
        <taxon>Pseudonocardiales</taxon>
        <taxon>Pseudonocardiaceae</taxon>
        <taxon>Pseudonocardia</taxon>
    </lineage>
</organism>
<name>A0A511DGZ6_9PSEU</name>
<dbReference type="SUPFAM" id="SSF141694">
    <property type="entry name" value="AF2212/PG0164-like"/>
    <property type="match status" value="1"/>
</dbReference>
<protein>
    <recommendedName>
        <fullName evidence="3">DUF1905 domain-containing protein</fullName>
    </recommendedName>
</protein>
<dbReference type="RefSeq" id="WP_147108322.1">
    <property type="nucleotide sequence ID" value="NZ_BJVJ01000028.1"/>
</dbReference>
<dbReference type="Gene3D" id="2.40.30.100">
    <property type="entry name" value="AF2212/PG0164-like"/>
    <property type="match status" value="1"/>
</dbReference>
<dbReference type="InterPro" id="IPR037079">
    <property type="entry name" value="AF2212/PG0164-like_sf"/>
</dbReference>
<dbReference type="OrthoDB" id="2604865at2"/>
<evidence type="ECO:0000313" key="2">
    <source>
        <dbReference type="Proteomes" id="UP000321685"/>
    </source>
</evidence>
<sequence>MEFRTTIATAGKNNTGIVVPDEVVEQLGAGKRPKVTVTAGGHTWRSSIASMGGRFLIGVSAEIRTITGIAGGDEVDVTVELDTEPREVTVPDDLAAALDAAPAARAAFDALSYSHKRRHVMAIDDAKTPETRARRIDKTVATLLTP</sequence>
<dbReference type="Proteomes" id="UP000321685">
    <property type="component" value="Unassembled WGS sequence"/>
</dbReference>
<dbReference type="Pfam" id="PF13376">
    <property type="entry name" value="OmdA"/>
    <property type="match status" value="1"/>
</dbReference>
<dbReference type="Pfam" id="PF08922">
    <property type="entry name" value="DUF1905"/>
    <property type="match status" value="1"/>
</dbReference>
<keyword evidence="2" id="KW-1185">Reference proteome</keyword>